<dbReference type="Proteomes" id="UP001603418">
    <property type="component" value="Unassembled WGS sequence"/>
</dbReference>
<dbReference type="RefSeq" id="WP_157855678.1">
    <property type="nucleotide sequence ID" value="NZ_JBFACJ010000047.1"/>
</dbReference>
<dbReference type="EMBL" id="JBICBM010000038">
    <property type="protein sequence ID" value="MFF9887782.1"/>
    <property type="molecule type" value="Genomic_DNA"/>
</dbReference>
<feature type="region of interest" description="Disordered" evidence="1">
    <location>
        <begin position="39"/>
        <end position="63"/>
    </location>
</feature>
<evidence type="ECO:0000313" key="3">
    <source>
        <dbReference type="Proteomes" id="UP001603418"/>
    </source>
</evidence>
<accession>A0ABW6ZB34</accession>
<name>A0ABW6ZB34_9ACTN</name>
<evidence type="ECO:0000256" key="1">
    <source>
        <dbReference type="SAM" id="MobiDB-lite"/>
    </source>
</evidence>
<feature type="compositionally biased region" description="Basic and acidic residues" evidence="1">
    <location>
        <begin position="39"/>
        <end position="48"/>
    </location>
</feature>
<keyword evidence="3" id="KW-1185">Reference proteome</keyword>
<evidence type="ECO:0008006" key="4">
    <source>
        <dbReference type="Google" id="ProtNLM"/>
    </source>
</evidence>
<gene>
    <name evidence="2" type="ORF">ACF1HC_40445</name>
</gene>
<comment type="caution">
    <text evidence="2">The sequence shown here is derived from an EMBL/GenBank/DDBJ whole genome shotgun (WGS) entry which is preliminary data.</text>
</comment>
<proteinExistence type="predicted"/>
<evidence type="ECO:0000313" key="2">
    <source>
        <dbReference type="EMBL" id="MFF9887782.1"/>
    </source>
</evidence>
<reference evidence="2 3" key="1">
    <citation type="submission" date="2024-10" db="EMBL/GenBank/DDBJ databases">
        <title>The Natural Products Discovery Center: Release of the First 8490 Sequenced Strains for Exploring Actinobacteria Biosynthetic Diversity.</title>
        <authorList>
            <person name="Kalkreuter E."/>
            <person name="Kautsar S.A."/>
            <person name="Yang D."/>
            <person name="Bader C.D."/>
            <person name="Teijaro C.N."/>
            <person name="Fluegel L."/>
            <person name="Davis C.M."/>
            <person name="Simpson J.R."/>
            <person name="Lauterbach L."/>
            <person name="Steele A.D."/>
            <person name="Gui C."/>
            <person name="Meng S."/>
            <person name="Li G."/>
            <person name="Viehrig K."/>
            <person name="Ye F."/>
            <person name="Su P."/>
            <person name="Kiefer A.F."/>
            <person name="Nichols A."/>
            <person name="Cepeda A.J."/>
            <person name="Yan W."/>
            <person name="Fan B."/>
            <person name="Jiang Y."/>
            <person name="Adhikari A."/>
            <person name="Zheng C.-J."/>
            <person name="Schuster L."/>
            <person name="Cowan T.M."/>
            <person name="Smanski M.J."/>
            <person name="Chevrette M.G."/>
            <person name="De Carvalho L.P.S."/>
            <person name="Shen B."/>
        </authorList>
    </citation>
    <scope>NUCLEOTIDE SEQUENCE [LARGE SCALE GENOMIC DNA]</scope>
    <source>
        <strain evidence="2 3">NPDC013366</strain>
    </source>
</reference>
<sequence>MAGEQVTPTRRGDVHRQLGDERRAAADWAAAGALFEQARSPRAEEARRRLGNSRVRSGDGELD</sequence>
<protein>
    <recommendedName>
        <fullName evidence="4">Tetratricopeptide repeat protein</fullName>
    </recommendedName>
</protein>
<organism evidence="2 3">
    <name type="scientific">Streptomyces eurythermus</name>
    <dbReference type="NCBI Taxonomy" id="42237"/>
    <lineage>
        <taxon>Bacteria</taxon>
        <taxon>Bacillati</taxon>
        <taxon>Actinomycetota</taxon>
        <taxon>Actinomycetes</taxon>
        <taxon>Kitasatosporales</taxon>
        <taxon>Streptomycetaceae</taxon>
        <taxon>Streptomyces</taxon>
    </lineage>
</organism>